<dbReference type="EC" id="3.4.-.-" evidence="4"/>
<dbReference type="EMBL" id="CP147846">
    <property type="protein sequence ID" value="WXG71097.1"/>
    <property type="molecule type" value="Genomic_DNA"/>
</dbReference>
<dbReference type="PANTHER" id="PTHR21666:SF289">
    <property type="entry name" value="L-ALA--D-GLU ENDOPEPTIDASE"/>
    <property type="match status" value="1"/>
</dbReference>
<dbReference type="PANTHER" id="PTHR21666">
    <property type="entry name" value="PEPTIDASE-RELATED"/>
    <property type="match status" value="1"/>
</dbReference>
<keyword evidence="1 2" id="KW-0732">Signal</keyword>
<evidence type="ECO:0000256" key="1">
    <source>
        <dbReference type="ARBA" id="ARBA00022729"/>
    </source>
</evidence>
<feature type="signal peptide" evidence="2">
    <location>
        <begin position="1"/>
        <end position="24"/>
    </location>
</feature>
<reference evidence="4 5" key="1">
    <citation type="submission" date="2024-03" db="EMBL/GenBank/DDBJ databases">
        <title>Natural products discovery in diverse microorganisms through a two-stage MS feature dereplication strategy.</title>
        <authorList>
            <person name="Zhang R."/>
        </authorList>
    </citation>
    <scope>NUCLEOTIDE SEQUENCE [LARGE SCALE GENOMIC DNA]</scope>
    <source>
        <strain evidence="4 5">18930</strain>
    </source>
</reference>
<organism evidence="4 5">
    <name type="scientific">Rhodococcus sovatensis</name>
    <dbReference type="NCBI Taxonomy" id="1805840"/>
    <lineage>
        <taxon>Bacteria</taxon>
        <taxon>Bacillati</taxon>
        <taxon>Actinomycetota</taxon>
        <taxon>Actinomycetes</taxon>
        <taxon>Mycobacteriales</taxon>
        <taxon>Nocardiaceae</taxon>
        <taxon>Rhodococcus</taxon>
    </lineage>
</organism>
<gene>
    <name evidence="4" type="ORF">WDS16_11750</name>
</gene>
<keyword evidence="4" id="KW-0378">Hydrolase</keyword>
<feature type="domain" description="M23ase beta-sheet core" evidence="3">
    <location>
        <begin position="53"/>
        <end position="146"/>
    </location>
</feature>
<dbReference type="GO" id="GO:0016787">
    <property type="term" value="F:hydrolase activity"/>
    <property type="evidence" value="ECO:0007669"/>
    <property type="project" value="UniProtKB-KW"/>
</dbReference>
<evidence type="ECO:0000313" key="5">
    <source>
        <dbReference type="Proteomes" id="UP001432000"/>
    </source>
</evidence>
<dbReference type="Pfam" id="PF01551">
    <property type="entry name" value="Peptidase_M23"/>
    <property type="match status" value="1"/>
</dbReference>
<dbReference type="Proteomes" id="UP001432000">
    <property type="component" value="Chromosome"/>
</dbReference>
<dbReference type="Gene3D" id="2.70.70.10">
    <property type="entry name" value="Glucose Permease (Domain IIA)"/>
    <property type="match status" value="1"/>
</dbReference>
<dbReference type="InterPro" id="IPR016047">
    <property type="entry name" value="M23ase_b-sheet_dom"/>
</dbReference>
<feature type="chain" id="PRO_5046567569" evidence="2">
    <location>
        <begin position="25"/>
        <end position="163"/>
    </location>
</feature>
<evidence type="ECO:0000259" key="3">
    <source>
        <dbReference type="Pfam" id="PF01551"/>
    </source>
</evidence>
<name>A0ABZ2PQC6_9NOCA</name>
<evidence type="ECO:0000256" key="2">
    <source>
        <dbReference type="SAM" id="SignalP"/>
    </source>
</evidence>
<dbReference type="SUPFAM" id="SSF51261">
    <property type="entry name" value="Duplicated hybrid motif"/>
    <property type="match status" value="1"/>
</dbReference>
<keyword evidence="5" id="KW-1185">Reference proteome</keyword>
<dbReference type="InterPro" id="IPR050570">
    <property type="entry name" value="Cell_wall_metabolism_enzyme"/>
</dbReference>
<dbReference type="RefSeq" id="WP_338892824.1">
    <property type="nucleotide sequence ID" value="NZ_CP147846.1"/>
</dbReference>
<evidence type="ECO:0000313" key="4">
    <source>
        <dbReference type="EMBL" id="WXG71097.1"/>
    </source>
</evidence>
<proteinExistence type="predicted"/>
<sequence>MRFVVARLFTVLTVAILFAPPSHAQATPFVWPLEPRPLVVRPFDPPEREWLPGHRGVDLAGREGQSVRAAGDGVVVFAGIVATKPVVSVDHPSGLRTTYEPVVSSVTPGSRVRGGDVIGTLASGHAGCVTPCLHWGVRRDRTYLDPLALMRTTPIRLKPLTPS</sequence>
<protein>
    <submittedName>
        <fullName evidence="4">M23 family metallopeptidase</fullName>
        <ecNumber evidence="4">3.4.-.-</ecNumber>
    </submittedName>
</protein>
<dbReference type="CDD" id="cd12797">
    <property type="entry name" value="M23_peptidase"/>
    <property type="match status" value="1"/>
</dbReference>
<accession>A0ABZ2PQC6</accession>
<dbReference type="InterPro" id="IPR011055">
    <property type="entry name" value="Dup_hybrid_motif"/>
</dbReference>